<name>A0A6G6BIZ0_9ORTH</name>
<reference evidence="2" key="1">
    <citation type="submission" date="2019-06" db="EMBL/GenBank/DDBJ databases">
        <title>MtOrt: An empirical mitochondrial amino acid substitution model for evolutionary studies of Orthoptera insects.</title>
        <authorList>
            <person name="Chang H."/>
            <person name="Nie Y."/>
            <person name="Zhang N."/>
            <person name="Zhang X."/>
            <person name="Sun H."/>
            <person name="Mao Y."/>
            <person name="Q Z."/>
            <person name="Huang Y."/>
        </authorList>
    </citation>
    <scope>NUCLEOTIDE SEQUENCE</scope>
</reference>
<protein>
    <submittedName>
        <fullName evidence="2">ATP synthase F0 subunit 8</fullName>
    </submittedName>
</protein>
<keyword evidence="2" id="KW-0496">Mitochondrion</keyword>
<evidence type="ECO:0000256" key="1">
    <source>
        <dbReference type="SAM" id="Phobius"/>
    </source>
</evidence>
<gene>
    <name evidence="2" type="primary">ATP8</name>
</gene>
<sequence length="51" mass="6543">MPQMSNLWWLPLMMFFSIMMMMIYTILYSMINYKKKFFIKSNKTINKYWQW</sequence>
<keyword evidence="1" id="KW-1133">Transmembrane helix</keyword>
<accession>A0A6G6BIZ0</accession>
<proteinExistence type="predicted"/>
<keyword evidence="1" id="KW-0472">Membrane</keyword>
<organism evidence="2">
    <name type="scientific">Bolivaritettix lativertex</name>
    <dbReference type="NCBI Taxonomy" id="470946"/>
    <lineage>
        <taxon>Eukaryota</taxon>
        <taxon>Metazoa</taxon>
        <taxon>Ecdysozoa</taxon>
        <taxon>Arthropoda</taxon>
        <taxon>Hexapoda</taxon>
        <taxon>Insecta</taxon>
        <taxon>Pterygota</taxon>
        <taxon>Neoptera</taxon>
        <taxon>Polyneoptera</taxon>
        <taxon>Orthoptera</taxon>
        <taxon>Caelifera</taxon>
        <taxon>Acrididea</taxon>
        <taxon>Tetrigoidea</taxon>
        <taxon>Tetrigidae</taxon>
        <taxon>Metrodorinae</taxon>
        <taxon>Bolivaritettix</taxon>
    </lineage>
</organism>
<geneLocation type="mitochondrion" evidence="2"/>
<evidence type="ECO:0000313" key="2">
    <source>
        <dbReference type="EMBL" id="QID48497.1"/>
    </source>
</evidence>
<keyword evidence="1" id="KW-0812">Transmembrane</keyword>
<dbReference type="EMBL" id="MN083173">
    <property type="protein sequence ID" value="QID48497.1"/>
    <property type="molecule type" value="Genomic_DNA"/>
</dbReference>
<feature type="transmembrane region" description="Helical" evidence="1">
    <location>
        <begin position="6"/>
        <end position="31"/>
    </location>
</feature>
<dbReference type="AlphaFoldDB" id="A0A6G6BIZ0"/>